<sequence>MEPVGYLVGGIGLFFVGLHLLSSGLRRMTGRRFRLHFVKWVGTYTKAGVMGFVTGFLSQSMSALSFIVSSLVGAGMLPAKRGMMVIFWANAGIGIMILLAVLDIKVLVLFVLGAAGICFAFKRPRHMENLGQTLFGGAMLFYGLIMLRTGAEPLAAMPWFEAFLLRGQSSFLISFLIGGLLTVLCQSSTAVSILAITMTQVGLFSMEQTVMIIYGTNVGSGAVSWMLATAIRGTPKQLIMSQVFFNFAAALVFVPLFYLELMTGIPLVMALVQSFPIPMEQQAALVYLIFNCGGAVVLSMLLTPFYKVIARGWPATNEEEWSRTAFLRDEMADAPEVALTLLTKEQARLMCFTTRYPEILQNRLEDDDGKVMEALHASFRRFQRKSNLTQQKA</sequence>
<evidence type="ECO:0000256" key="3">
    <source>
        <dbReference type="ARBA" id="ARBA00022692"/>
    </source>
</evidence>
<feature type="transmembrane region" description="Helical" evidence="6">
    <location>
        <begin position="171"/>
        <end position="197"/>
    </location>
</feature>
<dbReference type="OrthoDB" id="5786928at2"/>
<feature type="transmembrane region" description="Helical" evidence="6">
    <location>
        <begin position="6"/>
        <end position="26"/>
    </location>
</feature>
<feature type="transmembrane region" description="Helical" evidence="6">
    <location>
        <begin position="284"/>
        <end position="306"/>
    </location>
</feature>
<feature type="transmembrane region" description="Helical" evidence="6">
    <location>
        <begin position="88"/>
        <end position="121"/>
    </location>
</feature>
<dbReference type="InterPro" id="IPR003841">
    <property type="entry name" value="Na/Pi_transpt"/>
</dbReference>
<keyword evidence="5 6" id="KW-0472">Membrane</keyword>
<comment type="subcellular location">
    <subcellularLocation>
        <location evidence="1">Cell membrane</location>
        <topology evidence="1">Multi-pass membrane protein</topology>
    </subcellularLocation>
</comment>
<keyword evidence="8" id="KW-1185">Reference proteome</keyword>
<dbReference type="GO" id="GO:0005886">
    <property type="term" value="C:plasma membrane"/>
    <property type="evidence" value="ECO:0007669"/>
    <property type="project" value="UniProtKB-SubCell"/>
</dbReference>
<evidence type="ECO:0000313" key="7">
    <source>
        <dbReference type="EMBL" id="TWI61606.1"/>
    </source>
</evidence>
<evidence type="ECO:0000256" key="6">
    <source>
        <dbReference type="SAM" id="Phobius"/>
    </source>
</evidence>
<feature type="transmembrane region" description="Helical" evidence="6">
    <location>
        <begin position="133"/>
        <end position="151"/>
    </location>
</feature>
<evidence type="ECO:0000256" key="4">
    <source>
        <dbReference type="ARBA" id="ARBA00022989"/>
    </source>
</evidence>
<gene>
    <name evidence="7" type="ORF">LZ24_03433</name>
</gene>
<protein>
    <submittedName>
        <fullName evidence="7">Phosphate:Na+ symporter</fullName>
    </submittedName>
</protein>
<comment type="caution">
    <text evidence="7">The sequence shown here is derived from an EMBL/GenBank/DDBJ whole genome shotgun (WGS) entry which is preliminary data.</text>
</comment>
<evidence type="ECO:0000313" key="8">
    <source>
        <dbReference type="Proteomes" id="UP000318307"/>
    </source>
</evidence>
<dbReference type="PANTHER" id="PTHR10010:SF46">
    <property type="entry name" value="SODIUM-DEPENDENT PHOSPHATE TRANSPORT PROTEIN 2B"/>
    <property type="match status" value="1"/>
</dbReference>
<dbReference type="PANTHER" id="PTHR10010">
    <property type="entry name" value="SOLUTE CARRIER FAMILY 34 SODIUM PHOSPHATE , MEMBER 2-RELATED"/>
    <property type="match status" value="1"/>
</dbReference>
<feature type="transmembrane region" description="Helical" evidence="6">
    <location>
        <begin position="209"/>
        <end position="231"/>
    </location>
</feature>
<dbReference type="Pfam" id="PF02690">
    <property type="entry name" value="Na_Pi_cotrans"/>
    <property type="match status" value="1"/>
</dbReference>
<accession>A0A562QZP9</accession>
<feature type="transmembrane region" description="Helical" evidence="6">
    <location>
        <begin position="47"/>
        <end position="68"/>
    </location>
</feature>
<evidence type="ECO:0000256" key="2">
    <source>
        <dbReference type="ARBA" id="ARBA00022475"/>
    </source>
</evidence>
<evidence type="ECO:0000256" key="1">
    <source>
        <dbReference type="ARBA" id="ARBA00004651"/>
    </source>
</evidence>
<proteinExistence type="predicted"/>
<reference evidence="7 8" key="1">
    <citation type="submission" date="2019-07" db="EMBL/GenBank/DDBJ databases">
        <title>Genome sequencing of 100 strains of the haloalkaliphilic chemolithoautotrophic sulfur-oxidizing bacterium Thioalkalivibrio.</title>
        <authorList>
            <person name="Muyzer G."/>
        </authorList>
    </citation>
    <scope>NUCLEOTIDE SEQUENCE [LARGE SCALE GENOMIC DNA]</scope>
    <source>
        <strain evidence="7 8">ASO4-4</strain>
    </source>
</reference>
<dbReference type="Proteomes" id="UP000318307">
    <property type="component" value="Unassembled WGS sequence"/>
</dbReference>
<keyword evidence="3 6" id="KW-0812">Transmembrane</keyword>
<dbReference type="AlphaFoldDB" id="A0A562QZP9"/>
<evidence type="ECO:0000256" key="5">
    <source>
        <dbReference type="ARBA" id="ARBA00023136"/>
    </source>
</evidence>
<dbReference type="GO" id="GO:0005436">
    <property type="term" value="F:sodium:phosphate symporter activity"/>
    <property type="evidence" value="ECO:0007669"/>
    <property type="project" value="InterPro"/>
</dbReference>
<name>A0A562QZP9_9BACT</name>
<organism evidence="7 8">
    <name type="scientific">Desulfobotulus alkaliphilus</name>
    <dbReference type="NCBI Taxonomy" id="622671"/>
    <lineage>
        <taxon>Bacteria</taxon>
        <taxon>Pseudomonadati</taxon>
        <taxon>Thermodesulfobacteriota</taxon>
        <taxon>Desulfobacteria</taxon>
        <taxon>Desulfobacterales</taxon>
        <taxon>Desulfobacteraceae</taxon>
        <taxon>Desulfobotulus</taxon>
    </lineage>
</organism>
<keyword evidence="2" id="KW-1003">Cell membrane</keyword>
<keyword evidence="4 6" id="KW-1133">Transmembrane helix</keyword>
<dbReference type="RefSeq" id="WP_144686862.1">
    <property type="nucleotide sequence ID" value="NZ_VLLC01000071.1"/>
</dbReference>
<feature type="transmembrane region" description="Helical" evidence="6">
    <location>
        <begin position="243"/>
        <end position="272"/>
    </location>
</feature>
<dbReference type="NCBIfam" id="NF037997">
    <property type="entry name" value="Na_Pi_symport"/>
    <property type="match status" value="1"/>
</dbReference>
<dbReference type="EMBL" id="VLLC01000071">
    <property type="protein sequence ID" value="TWI61606.1"/>
    <property type="molecule type" value="Genomic_DNA"/>
</dbReference>
<dbReference type="GO" id="GO:0044341">
    <property type="term" value="P:sodium-dependent phosphate transport"/>
    <property type="evidence" value="ECO:0007669"/>
    <property type="project" value="InterPro"/>
</dbReference>